<dbReference type="Gene3D" id="2.40.160.60">
    <property type="entry name" value="Outer membrane protein transport protein (OMPP1/FadL/TodX)"/>
    <property type="match status" value="1"/>
</dbReference>
<gene>
    <name evidence="2" type="ORF">NCTC11190_00560</name>
</gene>
<name>A0A379MP99_9BACT</name>
<accession>A0A379MP99</accession>
<dbReference type="RefSeq" id="WP_147288430.1">
    <property type="nucleotide sequence ID" value="NZ_CALVFX010000002.1"/>
</dbReference>
<keyword evidence="1" id="KW-0732">Signal</keyword>
<dbReference type="EMBL" id="UGVL01000001">
    <property type="protein sequence ID" value="SUE33353.1"/>
    <property type="molecule type" value="Genomic_DNA"/>
</dbReference>
<dbReference type="SUPFAM" id="SSF56935">
    <property type="entry name" value="Porins"/>
    <property type="match status" value="1"/>
</dbReference>
<dbReference type="STRING" id="880526.GCA_000427365_00886"/>
<dbReference type="OrthoDB" id="1491239at2"/>
<evidence type="ECO:0000313" key="2">
    <source>
        <dbReference type="EMBL" id="SUE33353.1"/>
    </source>
</evidence>
<evidence type="ECO:0000313" key="3">
    <source>
        <dbReference type="Proteomes" id="UP000255233"/>
    </source>
</evidence>
<evidence type="ECO:0008006" key="4">
    <source>
        <dbReference type="Google" id="ProtNLM"/>
    </source>
</evidence>
<dbReference type="AlphaFoldDB" id="A0A379MP99"/>
<reference evidence="2 3" key="1">
    <citation type="submission" date="2018-06" db="EMBL/GenBank/DDBJ databases">
        <authorList>
            <consortium name="Pathogen Informatics"/>
            <person name="Doyle S."/>
        </authorList>
    </citation>
    <scope>NUCLEOTIDE SEQUENCE [LARGE SCALE GENOMIC DNA]</scope>
    <source>
        <strain evidence="2 3">NCTC11190</strain>
    </source>
</reference>
<sequence length="447" mass="48843">MPNPILRTLNHSVTCRRGRTFLCLCAVWCAGLVSVRAQISDLNAFSPYTMYGIGDMAVGGSAFNRSMGGAGIAVRDPHAFNYRNPASMSAIPRQSAIFNFAGEGKNIYAKSDAASTSYNTFNIHDLGLAVPLGKGVGLGFSLTPVSSVGYTSRIVAQNADITENIGSTVYNYAGDGGITQVAMSLGVNVTPRFSLGASMNYWFGNIERQYNAMVTSYLGSETYRNVVSSENQNLSKILFTLGAQYVFKVGKNNALAVGVTYQPKVTASVKQTRLTLSYSNSVADTVYSGVSRWNMDIPGKVGAGIYFQSRKLGVAFDYSRQNWSGAFEIPKDQDITLGAQQDYRLGFSYTPNRYDIRNALNRWTYKAGLRYGDSYLSKAGHRLHDAAVSVGVDFALKKGSFSKVGIGVEYGERGSRAAGQIRERYFNIFAALSLFGQDYWFVRPKYN</sequence>
<organism evidence="2 3">
    <name type="scientific">Rikenella microfusus</name>
    <dbReference type="NCBI Taxonomy" id="28139"/>
    <lineage>
        <taxon>Bacteria</taxon>
        <taxon>Pseudomonadati</taxon>
        <taxon>Bacteroidota</taxon>
        <taxon>Bacteroidia</taxon>
        <taxon>Bacteroidales</taxon>
        <taxon>Rikenellaceae</taxon>
        <taxon>Rikenella</taxon>
    </lineage>
</organism>
<feature type="signal peptide" evidence="1">
    <location>
        <begin position="1"/>
        <end position="39"/>
    </location>
</feature>
<dbReference type="Proteomes" id="UP000255233">
    <property type="component" value="Unassembled WGS sequence"/>
</dbReference>
<protein>
    <recommendedName>
        <fullName evidence="4">Outer membrane protein transport protein (OMPP1/FadL/TodX)</fullName>
    </recommendedName>
</protein>
<proteinExistence type="predicted"/>
<feature type="chain" id="PRO_5016814252" description="Outer membrane protein transport protein (OMPP1/FadL/TodX)" evidence="1">
    <location>
        <begin position="40"/>
        <end position="447"/>
    </location>
</feature>
<evidence type="ECO:0000256" key="1">
    <source>
        <dbReference type="SAM" id="SignalP"/>
    </source>
</evidence>
<keyword evidence="3" id="KW-1185">Reference proteome</keyword>